<protein>
    <submittedName>
        <fullName evidence="3">Uma2 family endonuclease</fullName>
    </submittedName>
</protein>
<feature type="domain" description="Putative restriction endonuclease" evidence="2">
    <location>
        <begin position="19"/>
        <end position="160"/>
    </location>
</feature>
<comment type="caution">
    <text evidence="3">The sequence shown here is derived from an EMBL/GenBank/DDBJ whole genome shotgun (WGS) entry which is preliminary data.</text>
</comment>
<dbReference type="Proteomes" id="UP001384579">
    <property type="component" value="Unassembled WGS sequence"/>
</dbReference>
<name>A0ABU8YPR6_9CYAN</name>
<gene>
    <name evidence="3" type="ORF">WMG39_15330</name>
</gene>
<dbReference type="InterPro" id="IPR012296">
    <property type="entry name" value="Nuclease_put_TT1808"/>
</dbReference>
<dbReference type="Gene3D" id="3.90.1570.10">
    <property type="entry name" value="tt1808, chain A"/>
    <property type="match status" value="1"/>
</dbReference>
<dbReference type="PANTHER" id="PTHR33352">
    <property type="entry name" value="SLR1095 PROTEIN"/>
    <property type="match status" value="1"/>
</dbReference>
<dbReference type="CDD" id="cd06260">
    <property type="entry name" value="DUF820-like"/>
    <property type="match status" value="1"/>
</dbReference>
<organism evidence="3 4">
    <name type="scientific">Microcoleus anatoxicus PTRS2</name>
    <dbReference type="NCBI Taxonomy" id="2705321"/>
    <lineage>
        <taxon>Bacteria</taxon>
        <taxon>Bacillati</taxon>
        <taxon>Cyanobacteriota</taxon>
        <taxon>Cyanophyceae</taxon>
        <taxon>Oscillatoriophycideae</taxon>
        <taxon>Oscillatoriales</taxon>
        <taxon>Microcoleaceae</taxon>
        <taxon>Microcoleus</taxon>
        <taxon>Microcoleus anatoxicus</taxon>
    </lineage>
</organism>
<dbReference type="GO" id="GO:0004519">
    <property type="term" value="F:endonuclease activity"/>
    <property type="evidence" value="ECO:0007669"/>
    <property type="project" value="UniProtKB-KW"/>
</dbReference>
<dbReference type="PANTHER" id="PTHR33352:SF3">
    <property type="entry name" value="SLR1612 PROTEIN"/>
    <property type="match status" value="1"/>
</dbReference>
<evidence type="ECO:0000256" key="1">
    <source>
        <dbReference type="SAM" id="Coils"/>
    </source>
</evidence>
<feature type="coiled-coil region" evidence="1">
    <location>
        <begin position="193"/>
        <end position="243"/>
    </location>
</feature>
<dbReference type="Pfam" id="PF05685">
    <property type="entry name" value="Uma2"/>
    <property type="match status" value="1"/>
</dbReference>
<evidence type="ECO:0000259" key="2">
    <source>
        <dbReference type="Pfam" id="PF05685"/>
    </source>
</evidence>
<keyword evidence="3" id="KW-0378">Hydrolase</keyword>
<keyword evidence="3" id="KW-0255">Endonuclease</keyword>
<keyword evidence="1" id="KW-0175">Coiled coil</keyword>
<dbReference type="EMBL" id="JBBLXS010000192">
    <property type="protein sequence ID" value="MEK0186211.1"/>
    <property type="molecule type" value="Genomic_DNA"/>
</dbReference>
<keyword evidence="3" id="KW-0540">Nuclease</keyword>
<dbReference type="SUPFAM" id="SSF52980">
    <property type="entry name" value="Restriction endonuclease-like"/>
    <property type="match status" value="1"/>
</dbReference>
<evidence type="ECO:0000313" key="4">
    <source>
        <dbReference type="Proteomes" id="UP001384579"/>
    </source>
</evidence>
<reference evidence="3 4" key="1">
    <citation type="journal article" date="2020" name="Harmful Algae">
        <title>Molecular and morphological characterization of a novel dihydroanatoxin-a producing Microcoleus species (cyanobacteria) from the Russian River, California, USA.</title>
        <authorList>
            <person name="Conklin K.Y."/>
            <person name="Stancheva R."/>
            <person name="Otten T.G."/>
            <person name="Fadness R."/>
            <person name="Boyer G.L."/>
            <person name="Read B."/>
            <person name="Zhang X."/>
            <person name="Sheath R.G."/>
        </authorList>
    </citation>
    <scope>NUCLEOTIDE SEQUENCE [LARGE SCALE GENOMIC DNA]</scope>
    <source>
        <strain evidence="3 4">PTRS2</strain>
    </source>
</reference>
<sequence length="250" mass="29349">MSLAVEKLPIDLITDDGEPMESNNHRVSMNLLIQSLKYYWRDRQDFFVGGNMFVYYSANQVKNQDFKGPDFFVVLDVDGTTNRDAWIAWEEDSRLPDVVIELMSPSTAEVDLTTKKDIYERKLKTQDYFVYNPKNPNSLRGWELINRRYQSLSPNQQGRLYCESLGLWLGIWEGEIENSQGTWLRFFDTDGNLVLMGDEAETQRAELERQQKELERQQKEEAIQQLEIEKQHKERLAAKLRELGIDPDEI</sequence>
<accession>A0ABU8YPR6</accession>
<dbReference type="InterPro" id="IPR008538">
    <property type="entry name" value="Uma2"/>
</dbReference>
<keyword evidence="4" id="KW-1185">Reference proteome</keyword>
<dbReference type="InterPro" id="IPR011335">
    <property type="entry name" value="Restrct_endonuc-II-like"/>
</dbReference>
<dbReference type="RefSeq" id="WP_340524106.1">
    <property type="nucleotide sequence ID" value="NZ_JBBLXS010000192.1"/>
</dbReference>
<proteinExistence type="predicted"/>
<evidence type="ECO:0000313" key="3">
    <source>
        <dbReference type="EMBL" id="MEK0186211.1"/>
    </source>
</evidence>